<evidence type="ECO:0000313" key="1">
    <source>
        <dbReference type="Proteomes" id="UP000887580"/>
    </source>
</evidence>
<reference evidence="2" key="1">
    <citation type="submission" date="2022-11" db="UniProtKB">
        <authorList>
            <consortium name="WormBaseParasite"/>
        </authorList>
    </citation>
    <scope>IDENTIFICATION</scope>
</reference>
<organism evidence="1 2">
    <name type="scientific">Panagrolaimus sp. PS1159</name>
    <dbReference type="NCBI Taxonomy" id="55785"/>
    <lineage>
        <taxon>Eukaryota</taxon>
        <taxon>Metazoa</taxon>
        <taxon>Ecdysozoa</taxon>
        <taxon>Nematoda</taxon>
        <taxon>Chromadorea</taxon>
        <taxon>Rhabditida</taxon>
        <taxon>Tylenchina</taxon>
        <taxon>Panagrolaimomorpha</taxon>
        <taxon>Panagrolaimoidea</taxon>
        <taxon>Panagrolaimidae</taxon>
        <taxon>Panagrolaimus</taxon>
    </lineage>
</organism>
<accession>A0AC35FBG1</accession>
<name>A0AC35FBG1_9BILA</name>
<dbReference type="Proteomes" id="UP000887580">
    <property type="component" value="Unplaced"/>
</dbReference>
<proteinExistence type="predicted"/>
<sequence length="258" mass="29037">MIDYDGPQFEENISPPFYSGVVDGNSFSFYDGRIYDDINKCYNYAYLDTSVQFNITECCTSMIQINITNTNQMCTHFTSVSNITYDSDNSLYSSMMIDYDLKDGNVTMFGKFSGPLDYTPYLIIDDAQGCTDILNNTIYCGYPLFPSGNKLLVFLSEYFNDTQIYGYANRIIIRENQALMAENKPFTQTDNCQTFNSGYDSNRNLSISTKACCTNFQDLASVSATIPTTTTSGSKSFSNFNFLTLFLTLIAAFGVFKI</sequence>
<evidence type="ECO:0000313" key="2">
    <source>
        <dbReference type="WBParaSite" id="PS1159_v2.g15743.t1"/>
    </source>
</evidence>
<protein>
    <submittedName>
        <fullName evidence="2">CUB domain-containing protein</fullName>
    </submittedName>
</protein>
<dbReference type="WBParaSite" id="PS1159_v2.g15743.t1">
    <property type="protein sequence ID" value="PS1159_v2.g15743.t1"/>
    <property type="gene ID" value="PS1159_v2.g15743"/>
</dbReference>